<keyword evidence="1" id="KW-0472">Membrane</keyword>
<feature type="transmembrane region" description="Helical" evidence="1">
    <location>
        <begin position="70"/>
        <end position="89"/>
    </location>
</feature>
<keyword evidence="1" id="KW-1133">Transmembrane helix</keyword>
<evidence type="ECO:0000313" key="3">
    <source>
        <dbReference type="Proteomes" id="UP001208935"/>
    </source>
</evidence>
<comment type="caution">
    <text evidence="2">The sequence shown here is derived from an EMBL/GenBank/DDBJ whole genome shotgun (WGS) entry which is preliminary data.</text>
</comment>
<proteinExistence type="predicted"/>
<gene>
    <name evidence="2" type="ORF">D5039_19935</name>
</gene>
<dbReference type="GeneID" id="77320780"/>
<evidence type="ECO:0000256" key="1">
    <source>
        <dbReference type="SAM" id="Phobius"/>
    </source>
</evidence>
<name>A0ABT3KYB4_9BURK</name>
<organism evidence="2 3">
    <name type="scientific">Verminephrobacter aporrectodeae subsp. tuberculatae</name>
    <dbReference type="NCBI Taxonomy" id="1110392"/>
    <lineage>
        <taxon>Bacteria</taxon>
        <taxon>Pseudomonadati</taxon>
        <taxon>Pseudomonadota</taxon>
        <taxon>Betaproteobacteria</taxon>
        <taxon>Burkholderiales</taxon>
        <taxon>Comamonadaceae</taxon>
        <taxon>Verminephrobacter</taxon>
    </lineage>
</organism>
<dbReference type="RefSeq" id="WP_265283225.1">
    <property type="nucleotide sequence ID" value="NZ_QZCW01000004.1"/>
</dbReference>
<protein>
    <submittedName>
        <fullName evidence="2">Uncharacterized protein</fullName>
    </submittedName>
</protein>
<keyword evidence="1" id="KW-0812">Transmembrane</keyword>
<feature type="transmembrane region" description="Helical" evidence="1">
    <location>
        <begin position="47"/>
        <end position="65"/>
    </location>
</feature>
<dbReference type="EMBL" id="QZCW01000004">
    <property type="protein sequence ID" value="MCW5323328.1"/>
    <property type="molecule type" value="Genomic_DNA"/>
</dbReference>
<keyword evidence="3" id="KW-1185">Reference proteome</keyword>
<evidence type="ECO:0000313" key="2">
    <source>
        <dbReference type="EMBL" id="MCW5323328.1"/>
    </source>
</evidence>
<accession>A0ABT3KYB4</accession>
<sequence>MIEFLVCVAGYVIAVLCWRRVRAARGLPKRHWSEDATDVVYMDSWPILLAAAIAVACAMVLFLGFDLPLWLSFGAPVALGAVYCCYRYPELFKR</sequence>
<dbReference type="Proteomes" id="UP001208935">
    <property type="component" value="Unassembled WGS sequence"/>
</dbReference>
<reference evidence="3" key="1">
    <citation type="submission" date="2023-07" db="EMBL/GenBank/DDBJ databases">
        <title>Verminephrobacter genomes.</title>
        <authorList>
            <person name="Lund M.B."/>
        </authorList>
    </citation>
    <scope>NUCLEOTIDE SEQUENCE [LARGE SCALE GENOMIC DNA]</scope>
    <source>
        <strain evidence="3">AtM5-05</strain>
    </source>
</reference>